<dbReference type="SMART" id="SM00448">
    <property type="entry name" value="REC"/>
    <property type="match status" value="1"/>
</dbReference>
<sequence>MATAVRGPGDRPPEGRDVVIDVLVADDQAAVRAGLVLILGAAAGVRVVGEAADGRRAVELARELRPHVVLMDVRMPRLDGIAATREIAGFTDVLVLTTFDMDEYVFGALRAGASGFLLKDVDADRLVEAVRTVAAGEGIIAPRVTRRLIEAFSAAPAPSAPPALDELTPREREVFACLGEGLSNGQIAARLDMAETTTKTHVSRILQKLGLASRVQAAIRAQETAASGLSGPDPHKGSPGTS</sequence>
<comment type="caution">
    <text evidence="8">The sequence shown here is derived from an EMBL/GenBank/DDBJ whole genome shotgun (WGS) entry which is preliminary data.</text>
</comment>
<keyword evidence="4" id="KW-0804">Transcription</keyword>
<dbReference type="InterPro" id="IPR001789">
    <property type="entry name" value="Sig_transdc_resp-reg_receiver"/>
</dbReference>
<proteinExistence type="predicted"/>
<evidence type="ECO:0000256" key="4">
    <source>
        <dbReference type="ARBA" id="ARBA00023163"/>
    </source>
</evidence>
<dbReference type="InterPro" id="IPR039420">
    <property type="entry name" value="WalR-like"/>
</dbReference>
<evidence type="ECO:0000256" key="3">
    <source>
        <dbReference type="ARBA" id="ARBA00023125"/>
    </source>
</evidence>
<evidence type="ECO:0000256" key="1">
    <source>
        <dbReference type="ARBA" id="ARBA00022553"/>
    </source>
</evidence>
<dbReference type="PROSITE" id="PS50110">
    <property type="entry name" value="RESPONSE_REGULATORY"/>
    <property type="match status" value="1"/>
</dbReference>
<keyword evidence="9" id="KW-1185">Reference proteome</keyword>
<dbReference type="PANTHER" id="PTHR43214:SF24">
    <property type="entry name" value="TRANSCRIPTIONAL REGULATORY PROTEIN NARL-RELATED"/>
    <property type="match status" value="1"/>
</dbReference>
<reference evidence="8 9" key="1">
    <citation type="submission" date="2019-08" db="EMBL/GenBank/DDBJ databases">
        <title>Actinomadura sp. nov. CYP1-5 isolated from mountain soil.</title>
        <authorList>
            <person name="Songsumanus A."/>
            <person name="Kuncharoen N."/>
            <person name="Kudo T."/>
            <person name="Yuki M."/>
            <person name="Igarashi Y."/>
            <person name="Tanasupawat S."/>
        </authorList>
    </citation>
    <scope>NUCLEOTIDE SEQUENCE [LARGE SCALE GENOMIC DNA]</scope>
    <source>
        <strain evidence="8 9">GKU157</strain>
    </source>
</reference>
<dbReference type="Proteomes" id="UP000322634">
    <property type="component" value="Unassembled WGS sequence"/>
</dbReference>
<dbReference type="PANTHER" id="PTHR43214">
    <property type="entry name" value="TWO-COMPONENT RESPONSE REGULATOR"/>
    <property type="match status" value="1"/>
</dbReference>
<keyword evidence="1 5" id="KW-0597">Phosphoprotein</keyword>
<keyword evidence="3" id="KW-0238">DNA-binding</keyword>
<dbReference type="PROSITE" id="PS50043">
    <property type="entry name" value="HTH_LUXR_2"/>
    <property type="match status" value="1"/>
</dbReference>
<dbReference type="InterPro" id="IPR016032">
    <property type="entry name" value="Sig_transdc_resp-reg_C-effctor"/>
</dbReference>
<feature type="domain" description="Response regulatory" evidence="7">
    <location>
        <begin position="21"/>
        <end position="134"/>
    </location>
</feature>
<organism evidence="8 9">
    <name type="scientific">Actinomadura syzygii</name>
    <dbReference type="NCBI Taxonomy" id="1427538"/>
    <lineage>
        <taxon>Bacteria</taxon>
        <taxon>Bacillati</taxon>
        <taxon>Actinomycetota</taxon>
        <taxon>Actinomycetes</taxon>
        <taxon>Streptosporangiales</taxon>
        <taxon>Thermomonosporaceae</taxon>
        <taxon>Actinomadura</taxon>
    </lineage>
</organism>
<dbReference type="OrthoDB" id="9808843at2"/>
<dbReference type="CDD" id="cd06170">
    <property type="entry name" value="LuxR_C_like"/>
    <property type="match status" value="1"/>
</dbReference>
<dbReference type="PRINTS" id="PR00038">
    <property type="entry name" value="HTHLUXR"/>
</dbReference>
<evidence type="ECO:0000256" key="5">
    <source>
        <dbReference type="PROSITE-ProRule" id="PRU00169"/>
    </source>
</evidence>
<dbReference type="GO" id="GO:0006355">
    <property type="term" value="P:regulation of DNA-templated transcription"/>
    <property type="evidence" value="ECO:0007669"/>
    <property type="project" value="InterPro"/>
</dbReference>
<evidence type="ECO:0000313" key="9">
    <source>
        <dbReference type="Proteomes" id="UP000322634"/>
    </source>
</evidence>
<dbReference type="InterPro" id="IPR000792">
    <property type="entry name" value="Tscrpt_reg_LuxR_C"/>
</dbReference>
<evidence type="ECO:0000259" key="7">
    <source>
        <dbReference type="PROSITE" id="PS50110"/>
    </source>
</evidence>
<dbReference type="SUPFAM" id="SSF52172">
    <property type="entry name" value="CheY-like"/>
    <property type="match status" value="1"/>
</dbReference>
<dbReference type="AlphaFoldDB" id="A0A5D0UG97"/>
<evidence type="ECO:0000313" key="8">
    <source>
        <dbReference type="EMBL" id="TYC16796.1"/>
    </source>
</evidence>
<evidence type="ECO:0000259" key="6">
    <source>
        <dbReference type="PROSITE" id="PS50043"/>
    </source>
</evidence>
<dbReference type="Pfam" id="PF00072">
    <property type="entry name" value="Response_reg"/>
    <property type="match status" value="1"/>
</dbReference>
<accession>A0A5D0UG97</accession>
<feature type="modified residue" description="4-aspartylphosphate" evidence="5">
    <location>
        <position position="72"/>
    </location>
</feature>
<dbReference type="EMBL" id="VSFF01000003">
    <property type="protein sequence ID" value="TYC16796.1"/>
    <property type="molecule type" value="Genomic_DNA"/>
</dbReference>
<dbReference type="InterPro" id="IPR011006">
    <property type="entry name" value="CheY-like_superfamily"/>
</dbReference>
<gene>
    <name evidence="8" type="ORF">FXF65_09625</name>
</gene>
<evidence type="ECO:0000256" key="2">
    <source>
        <dbReference type="ARBA" id="ARBA00023015"/>
    </source>
</evidence>
<dbReference type="CDD" id="cd17535">
    <property type="entry name" value="REC_NarL-like"/>
    <property type="match status" value="1"/>
</dbReference>
<dbReference type="GO" id="GO:0003677">
    <property type="term" value="F:DNA binding"/>
    <property type="evidence" value="ECO:0007669"/>
    <property type="project" value="UniProtKB-KW"/>
</dbReference>
<feature type="domain" description="HTH luxR-type" evidence="6">
    <location>
        <begin position="160"/>
        <end position="225"/>
    </location>
</feature>
<keyword evidence="2" id="KW-0805">Transcription regulation</keyword>
<dbReference type="SUPFAM" id="SSF46894">
    <property type="entry name" value="C-terminal effector domain of the bipartite response regulators"/>
    <property type="match status" value="1"/>
</dbReference>
<name>A0A5D0UG97_9ACTN</name>
<protein>
    <submittedName>
        <fullName evidence="8">Response regulator transcription factor</fullName>
    </submittedName>
</protein>
<dbReference type="Pfam" id="PF00196">
    <property type="entry name" value="GerE"/>
    <property type="match status" value="1"/>
</dbReference>
<dbReference type="InterPro" id="IPR058245">
    <property type="entry name" value="NreC/VraR/RcsB-like_REC"/>
</dbReference>
<dbReference type="GO" id="GO:0000160">
    <property type="term" value="P:phosphorelay signal transduction system"/>
    <property type="evidence" value="ECO:0007669"/>
    <property type="project" value="InterPro"/>
</dbReference>
<dbReference type="SMART" id="SM00421">
    <property type="entry name" value="HTH_LUXR"/>
    <property type="match status" value="1"/>
</dbReference>
<dbReference type="Gene3D" id="3.40.50.2300">
    <property type="match status" value="1"/>
</dbReference>